<proteinExistence type="predicted"/>
<dbReference type="PROSITE" id="PS01124">
    <property type="entry name" value="HTH_ARAC_FAMILY_2"/>
    <property type="match status" value="1"/>
</dbReference>
<accession>A0A859FAG0</accession>
<dbReference type="PANTHER" id="PTHR43280">
    <property type="entry name" value="ARAC-FAMILY TRANSCRIPTIONAL REGULATOR"/>
    <property type="match status" value="1"/>
</dbReference>
<dbReference type="KEGG" id="psua:FLK61_26400"/>
<dbReference type="SMART" id="SM00342">
    <property type="entry name" value="HTH_ARAC"/>
    <property type="match status" value="1"/>
</dbReference>
<dbReference type="SUPFAM" id="SSF46689">
    <property type="entry name" value="Homeodomain-like"/>
    <property type="match status" value="2"/>
</dbReference>
<evidence type="ECO:0000313" key="8">
    <source>
        <dbReference type="Proteomes" id="UP000318138"/>
    </source>
</evidence>
<dbReference type="PROSITE" id="PS00041">
    <property type="entry name" value="HTH_ARAC_FAMILY_1"/>
    <property type="match status" value="1"/>
</dbReference>
<evidence type="ECO:0000259" key="6">
    <source>
        <dbReference type="PROSITE" id="PS50110"/>
    </source>
</evidence>
<keyword evidence="8" id="KW-1185">Reference proteome</keyword>
<reference evidence="8" key="1">
    <citation type="submission" date="2019-07" db="EMBL/GenBank/DDBJ databases">
        <title>Bacillus alkalisoli sp. nov. isolated from saline soil.</title>
        <authorList>
            <person name="Sun J.-Q."/>
            <person name="Xu L."/>
        </authorList>
    </citation>
    <scope>NUCLEOTIDE SEQUENCE [LARGE SCALE GENOMIC DNA]</scope>
    <source>
        <strain evidence="8">M4U3P1</strain>
    </source>
</reference>
<dbReference type="InterPro" id="IPR009057">
    <property type="entry name" value="Homeodomain-like_sf"/>
</dbReference>
<dbReference type="PRINTS" id="PR00032">
    <property type="entry name" value="HTHARAC"/>
</dbReference>
<dbReference type="GO" id="GO:0043565">
    <property type="term" value="F:sequence-specific DNA binding"/>
    <property type="evidence" value="ECO:0007669"/>
    <property type="project" value="InterPro"/>
</dbReference>
<organism evidence="7 8">
    <name type="scientific">Paenalkalicoccus suaedae</name>
    <dbReference type="NCBI Taxonomy" id="2592382"/>
    <lineage>
        <taxon>Bacteria</taxon>
        <taxon>Bacillati</taxon>
        <taxon>Bacillota</taxon>
        <taxon>Bacilli</taxon>
        <taxon>Bacillales</taxon>
        <taxon>Bacillaceae</taxon>
        <taxon>Paenalkalicoccus</taxon>
    </lineage>
</organism>
<keyword evidence="4" id="KW-0597">Phosphoprotein</keyword>
<dbReference type="InterPro" id="IPR018062">
    <property type="entry name" value="HTH_AraC-typ_CS"/>
</dbReference>
<evidence type="ECO:0000256" key="2">
    <source>
        <dbReference type="ARBA" id="ARBA00023125"/>
    </source>
</evidence>
<dbReference type="EMBL" id="CP041372">
    <property type="protein sequence ID" value="QKS70293.1"/>
    <property type="molecule type" value="Genomic_DNA"/>
</dbReference>
<dbReference type="PROSITE" id="PS50110">
    <property type="entry name" value="RESPONSE_REGULATORY"/>
    <property type="match status" value="1"/>
</dbReference>
<name>A0A859FAG0_9BACI</name>
<dbReference type="SUPFAM" id="SSF52172">
    <property type="entry name" value="CheY-like"/>
    <property type="match status" value="1"/>
</dbReference>
<protein>
    <submittedName>
        <fullName evidence="7">Response regulator</fullName>
    </submittedName>
</protein>
<feature type="domain" description="Response regulatory" evidence="6">
    <location>
        <begin position="2"/>
        <end position="119"/>
    </location>
</feature>
<dbReference type="SMART" id="SM00448">
    <property type="entry name" value="REC"/>
    <property type="match status" value="1"/>
</dbReference>
<dbReference type="InterPro" id="IPR001789">
    <property type="entry name" value="Sig_transdc_resp-reg_receiver"/>
</dbReference>
<evidence type="ECO:0000256" key="4">
    <source>
        <dbReference type="PROSITE-ProRule" id="PRU00169"/>
    </source>
</evidence>
<evidence type="ECO:0000256" key="1">
    <source>
        <dbReference type="ARBA" id="ARBA00023015"/>
    </source>
</evidence>
<evidence type="ECO:0000259" key="5">
    <source>
        <dbReference type="PROSITE" id="PS01124"/>
    </source>
</evidence>
<dbReference type="GO" id="GO:0000160">
    <property type="term" value="P:phosphorelay signal transduction system"/>
    <property type="evidence" value="ECO:0007669"/>
    <property type="project" value="InterPro"/>
</dbReference>
<dbReference type="InterPro" id="IPR020449">
    <property type="entry name" value="Tscrpt_reg_AraC-type_HTH"/>
</dbReference>
<dbReference type="PANTHER" id="PTHR43280:SF2">
    <property type="entry name" value="HTH-TYPE TRANSCRIPTIONAL REGULATOR EXSA"/>
    <property type="match status" value="1"/>
</dbReference>
<feature type="modified residue" description="4-aspartylphosphate" evidence="4">
    <location>
        <position position="54"/>
    </location>
</feature>
<dbReference type="Gene3D" id="1.10.10.60">
    <property type="entry name" value="Homeodomain-like"/>
    <property type="match status" value="2"/>
</dbReference>
<keyword evidence="2" id="KW-0238">DNA-binding</keyword>
<dbReference type="InterPro" id="IPR018060">
    <property type="entry name" value="HTH_AraC"/>
</dbReference>
<sequence>MKVLLVDDNYQMLEFMFHCIPWTDKGLDVIGLCENGVEALEIAKKNTPDIIITDIDMPHMNGLQLLEQLEHLNPNMESLIISCHDDFHYAKKALKLLVNDYILKETIEPETLLEAINRIMEKIREKNKQQNDMNQWKSIVDQNQLSLKKQWLRTLEDSPIIQDKVWIARSKKFNIDLETKKYIPVIGYVQNSNSSLEQFKTADLVMYSIDNIAQEMNMDGFIYDDFQILWFFPTSNGIKENTYDDIRTSMSKLQATLEQYYGIKIAFIYSKPVKTICEFQQTVREMVHIEHEWFYIDDNSIFALDNITSSFSTDNIFIHSATVVEELKRLVYEGCESTIEHTVNKWIDLLKETKYHPDKIKCWVNNILVTISLSHHVVINHKNQPIDLLHSDIHSIVNIQQLREYMCQFIRAVIQYVEAEGKSERPEIWEAKKYVEKHINERITMEAVAQHLFLNPSHFSRIFRKETDETFIEYVTRLKMKKAVEFLTNTSDTIEDISNKLGYENTSYFIKLFKKTNQLSPLEYRKAN</sequence>
<dbReference type="CDD" id="cd17536">
    <property type="entry name" value="REC_YesN-like"/>
    <property type="match status" value="1"/>
</dbReference>
<evidence type="ECO:0000256" key="3">
    <source>
        <dbReference type="ARBA" id="ARBA00023163"/>
    </source>
</evidence>
<keyword evidence="1" id="KW-0805">Transcription regulation</keyword>
<evidence type="ECO:0000313" key="7">
    <source>
        <dbReference type="EMBL" id="QKS70293.1"/>
    </source>
</evidence>
<feature type="domain" description="HTH araC/xylS-type" evidence="5">
    <location>
        <begin position="429"/>
        <end position="527"/>
    </location>
</feature>
<dbReference type="InterPro" id="IPR011006">
    <property type="entry name" value="CheY-like_superfamily"/>
</dbReference>
<keyword evidence="3" id="KW-0804">Transcription</keyword>
<dbReference type="Pfam" id="PF00072">
    <property type="entry name" value="Response_reg"/>
    <property type="match status" value="1"/>
</dbReference>
<dbReference type="RefSeq" id="WP_176008333.1">
    <property type="nucleotide sequence ID" value="NZ_CP041372.2"/>
</dbReference>
<gene>
    <name evidence="7" type="ORF">FLK61_26400</name>
</gene>
<dbReference type="Gene3D" id="3.40.50.2300">
    <property type="match status" value="1"/>
</dbReference>
<dbReference type="Pfam" id="PF12833">
    <property type="entry name" value="HTH_18"/>
    <property type="match status" value="1"/>
</dbReference>
<dbReference type="AlphaFoldDB" id="A0A859FAG0"/>
<dbReference type="Proteomes" id="UP000318138">
    <property type="component" value="Chromosome"/>
</dbReference>
<dbReference type="GO" id="GO:0003700">
    <property type="term" value="F:DNA-binding transcription factor activity"/>
    <property type="evidence" value="ECO:0007669"/>
    <property type="project" value="InterPro"/>
</dbReference>